<dbReference type="InterPro" id="IPR029010">
    <property type="entry name" value="ThuA-like"/>
</dbReference>
<gene>
    <name evidence="4" type="ORF">M413DRAFT_415143</name>
</gene>
<proteinExistence type="predicted"/>
<name>A0A0C2XQU2_HEBCY</name>
<feature type="region of interest" description="Disordered" evidence="1">
    <location>
        <begin position="269"/>
        <end position="291"/>
    </location>
</feature>
<feature type="signal peptide" evidence="2">
    <location>
        <begin position="1"/>
        <end position="22"/>
    </location>
</feature>
<dbReference type="Gene3D" id="3.40.50.880">
    <property type="match status" value="1"/>
</dbReference>
<reference evidence="5" key="2">
    <citation type="submission" date="2015-01" db="EMBL/GenBank/DDBJ databases">
        <title>Evolutionary Origins and Diversification of the Mycorrhizal Mutualists.</title>
        <authorList>
            <consortium name="DOE Joint Genome Institute"/>
            <consortium name="Mycorrhizal Genomics Consortium"/>
            <person name="Kohler A."/>
            <person name="Kuo A."/>
            <person name="Nagy L.G."/>
            <person name="Floudas D."/>
            <person name="Copeland A."/>
            <person name="Barry K.W."/>
            <person name="Cichocki N."/>
            <person name="Veneault-Fourrey C."/>
            <person name="LaButti K."/>
            <person name="Lindquist E.A."/>
            <person name="Lipzen A."/>
            <person name="Lundell T."/>
            <person name="Morin E."/>
            <person name="Murat C."/>
            <person name="Riley R."/>
            <person name="Ohm R."/>
            <person name="Sun H."/>
            <person name="Tunlid A."/>
            <person name="Henrissat B."/>
            <person name="Grigoriev I.V."/>
            <person name="Hibbett D.S."/>
            <person name="Martin F."/>
        </authorList>
    </citation>
    <scope>NUCLEOTIDE SEQUENCE [LARGE SCALE GENOMIC DNA]</scope>
    <source>
        <strain evidence="5">h7</strain>
    </source>
</reference>
<organism evidence="4 5">
    <name type="scientific">Hebeloma cylindrosporum</name>
    <dbReference type="NCBI Taxonomy" id="76867"/>
    <lineage>
        <taxon>Eukaryota</taxon>
        <taxon>Fungi</taxon>
        <taxon>Dikarya</taxon>
        <taxon>Basidiomycota</taxon>
        <taxon>Agaricomycotina</taxon>
        <taxon>Agaricomycetes</taxon>
        <taxon>Agaricomycetidae</taxon>
        <taxon>Agaricales</taxon>
        <taxon>Agaricineae</taxon>
        <taxon>Hymenogastraceae</taxon>
        <taxon>Hebeloma</taxon>
    </lineage>
</organism>
<dbReference type="HOGENOM" id="CLU_057383_0_0_1"/>
<dbReference type="PANTHER" id="PTHR40469:SF2">
    <property type="entry name" value="GALACTOSE-BINDING DOMAIN-LIKE SUPERFAMILY PROTEIN"/>
    <property type="match status" value="1"/>
</dbReference>
<dbReference type="InterPro" id="IPR029062">
    <property type="entry name" value="Class_I_gatase-like"/>
</dbReference>
<dbReference type="EMBL" id="KN831784">
    <property type="protein sequence ID" value="KIM39983.1"/>
    <property type="molecule type" value="Genomic_DNA"/>
</dbReference>
<evidence type="ECO:0000313" key="4">
    <source>
        <dbReference type="EMBL" id="KIM39983.1"/>
    </source>
</evidence>
<evidence type="ECO:0000256" key="2">
    <source>
        <dbReference type="SAM" id="SignalP"/>
    </source>
</evidence>
<evidence type="ECO:0000259" key="3">
    <source>
        <dbReference type="Pfam" id="PF06283"/>
    </source>
</evidence>
<keyword evidence="2" id="KW-0732">Signal</keyword>
<dbReference type="OrthoDB" id="3482285at2759"/>
<dbReference type="PANTHER" id="PTHR40469">
    <property type="entry name" value="SECRETED GLYCOSYL HYDROLASE"/>
    <property type="match status" value="1"/>
</dbReference>
<evidence type="ECO:0000313" key="5">
    <source>
        <dbReference type="Proteomes" id="UP000053424"/>
    </source>
</evidence>
<dbReference type="AlphaFoldDB" id="A0A0C2XQU2"/>
<reference evidence="4 5" key="1">
    <citation type="submission" date="2014-04" db="EMBL/GenBank/DDBJ databases">
        <authorList>
            <consortium name="DOE Joint Genome Institute"/>
            <person name="Kuo A."/>
            <person name="Gay G."/>
            <person name="Dore J."/>
            <person name="Kohler A."/>
            <person name="Nagy L.G."/>
            <person name="Floudas D."/>
            <person name="Copeland A."/>
            <person name="Barry K.W."/>
            <person name="Cichocki N."/>
            <person name="Veneault-Fourrey C."/>
            <person name="LaButti K."/>
            <person name="Lindquist E.A."/>
            <person name="Lipzen A."/>
            <person name="Lundell T."/>
            <person name="Morin E."/>
            <person name="Murat C."/>
            <person name="Sun H."/>
            <person name="Tunlid A."/>
            <person name="Henrissat B."/>
            <person name="Grigoriev I.V."/>
            <person name="Hibbett D.S."/>
            <person name="Martin F."/>
            <person name="Nordberg H.P."/>
            <person name="Cantor M.N."/>
            <person name="Hua S.X."/>
        </authorList>
    </citation>
    <scope>NUCLEOTIDE SEQUENCE [LARGE SCALE GENOMIC DNA]</scope>
    <source>
        <strain evidence="5">h7</strain>
    </source>
</reference>
<feature type="domain" description="ThuA-like" evidence="3">
    <location>
        <begin position="26"/>
        <end position="251"/>
    </location>
</feature>
<evidence type="ECO:0000256" key="1">
    <source>
        <dbReference type="SAM" id="MobiDB-lite"/>
    </source>
</evidence>
<dbReference type="Pfam" id="PF06283">
    <property type="entry name" value="ThuA"/>
    <property type="match status" value="1"/>
</dbReference>
<accession>A0A0C2XQU2</accession>
<dbReference type="Proteomes" id="UP000053424">
    <property type="component" value="Unassembled WGS sequence"/>
</dbReference>
<sequence>MRVYLAFIVFSFFALHAPTVDAAHARLLIYSATQRFRHDSIPTAIERLKAKGGEIDVEFDATEDQTRFSDANLANYDGVLFLSTTGEVLDDVGKAAFQKYLNQGGTFVGIHSSSDTLRITTFYVKELGALFDYHADLQNFTIDVIDQSTPITSKLPTTWNVQDEAYSFESDPRDLGAIVVLAANESSYTDTGIRRFNQGTPHPLAWFQEKGAGVEPGGVAGRSFYTSLGHLNETWRDELFLSHVLGGISWVLQGNTTRAFNSAALVGNPQTGGTSTSPIPTATGQQPQNSSTSFVTLSSLRIELSWPNVLPRSSKGTGNVHSMLILALFGHCFILLSRW</sequence>
<keyword evidence="5" id="KW-1185">Reference proteome</keyword>
<feature type="chain" id="PRO_5002174335" description="ThuA-like domain-containing protein" evidence="2">
    <location>
        <begin position="23"/>
        <end position="339"/>
    </location>
</feature>
<dbReference type="SUPFAM" id="SSF52317">
    <property type="entry name" value="Class I glutamine amidotransferase-like"/>
    <property type="match status" value="1"/>
</dbReference>
<protein>
    <recommendedName>
        <fullName evidence="3">ThuA-like domain-containing protein</fullName>
    </recommendedName>
</protein>